<comment type="caution">
    <text evidence="3">The sequence shown here is derived from an EMBL/GenBank/DDBJ whole genome shotgun (WGS) entry which is preliminary data.</text>
</comment>
<dbReference type="PANTHER" id="PTHR28008:SF1">
    <property type="entry name" value="DOMAIN PROTEIN, PUTATIVE (AFU_ORTHOLOGUE AFUA_3G10980)-RELATED"/>
    <property type="match status" value="1"/>
</dbReference>
<evidence type="ECO:0000256" key="1">
    <source>
        <dbReference type="SAM" id="Phobius"/>
    </source>
</evidence>
<reference evidence="3 4" key="1">
    <citation type="submission" date="2024-08" db="EMBL/GenBank/DDBJ databases">
        <authorList>
            <person name="Lu H."/>
        </authorList>
    </citation>
    <scope>NUCLEOTIDE SEQUENCE [LARGE SCALE GENOMIC DNA]</scope>
    <source>
        <strain evidence="3 4">LKC17W</strain>
    </source>
</reference>
<dbReference type="RefSeq" id="WP_394401820.1">
    <property type="nucleotide sequence ID" value="NZ_JBIGHW010000020.1"/>
</dbReference>
<evidence type="ECO:0000313" key="4">
    <source>
        <dbReference type="Proteomes" id="UP001606301"/>
    </source>
</evidence>
<keyword evidence="4" id="KW-1185">Reference proteome</keyword>
<proteinExistence type="predicted"/>
<accession>A0ABW7FPT2</accession>
<sequence length="138" mass="15271">MSRLLLLFFAPARRPLWRALLLALLATITWLALSPDPPKVHTGWDKANHALAFAALAFSAVWALWPRPRQWLLWLAPALLAYGGFIEIAQSFTTQRQADWADLLADSIGIALGLLAAWPLGWLARRQAAVILGMPSSH</sequence>
<keyword evidence="1" id="KW-0812">Transmembrane</keyword>
<feature type="transmembrane region" description="Helical" evidence="1">
    <location>
        <begin position="47"/>
        <end position="65"/>
    </location>
</feature>
<dbReference type="EMBL" id="JBIGHW010000020">
    <property type="protein sequence ID" value="MFG6443341.1"/>
    <property type="molecule type" value="Genomic_DNA"/>
</dbReference>
<evidence type="ECO:0000313" key="3">
    <source>
        <dbReference type="EMBL" id="MFG6443341.1"/>
    </source>
</evidence>
<protein>
    <submittedName>
        <fullName evidence="3">VanZ family protein</fullName>
    </submittedName>
</protein>
<dbReference type="Proteomes" id="UP001606301">
    <property type="component" value="Unassembled WGS sequence"/>
</dbReference>
<feature type="transmembrane region" description="Helical" evidence="1">
    <location>
        <begin position="72"/>
        <end position="92"/>
    </location>
</feature>
<dbReference type="InterPro" id="IPR006976">
    <property type="entry name" value="VanZ-like"/>
</dbReference>
<evidence type="ECO:0000259" key="2">
    <source>
        <dbReference type="Pfam" id="PF04892"/>
    </source>
</evidence>
<gene>
    <name evidence="3" type="ORF">ACG0Z3_21840</name>
</gene>
<organism evidence="3 4">
    <name type="scientific">Pelomonas margarita</name>
    <dbReference type="NCBI Taxonomy" id="3299031"/>
    <lineage>
        <taxon>Bacteria</taxon>
        <taxon>Pseudomonadati</taxon>
        <taxon>Pseudomonadota</taxon>
        <taxon>Betaproteobacteria</taxon>
        <taxon>Burkholderiales</taxon>
        <taxon>Sphaerotilaceae</taxon>
        <taxon>Roseateles</taxon>
    </lineage>
</organism>
<feature type="domain" description="VanZ-like" evidence="2">
    <location>
        <begin position="47"/>
        <end position="118"/>
    </location>
</feature>
<feature type="transmembrane region" description="Helical" evidence="1">
    <location>
        <begin position="104"/>
        <end position="124"/>
    </location>
</feature>
<dbReference type="PANTHER" id="PTHR28008">
    <property type="entry name" value="DOMAIN PROTEIN, PUTATIVE (AFU_ORTHOLOGUE AFUA_3G10980)-RELATED"/>
    <property type="match status" value="1"/>
</dbReference>
<name>A0ABW7FPT2_9BURK</name>
<keyword evidence="1" id="KW-0472">Membrane</keyword>
<keyword evidence="1" id="KW-1133">Transmembrane helix</keyword>
<dbReference type="Pfam" id="PF04892">
    <property type="entry name" value="VanZ"/>
    <property type="match status" value="1"/>
</dbReference>
<dbReference type="NCBIfam" id="NF037970">
    <property type="entry name" value="vanZ_1"/>
    <property type="match status" value="1"/>
</dbReference>